<dbReference type="AlphaFoldDB" id="A0A347ULP1"/>
<dbReference type="KEGG" id="pamo:BAR1_09620"/>
<name>A0A347ULP1_9RHOB</name>
<dbReference type="InterPro" id="IPR028992">
    <property type="entry name" value="Hedgehog/Intein_dom"/>
</dbReference>
<dbReference type="SUPFAM" id="SSF51294">
    <property type="entry name" value="Hedgehog/intein (Hint) domain"/>
    <property type="match status" value="1"/>
</dbReference>
<dbReference type="CDD" id="cd00081">
    <property type="entry name" value="Hint"/>
    <property type="match status" value="1"/>
</dbReference>
<dbReference type="Gene3D" id="2.170.16.10">
    <property type="entry name" value="Hedgehog/Intein (Hint) domain"/>
    <property type="match status" value="1"/>
</dbReference>
<dbReference type="GO" id="GO:0016539">
    <property type="term" value="P:intein-mediated protein splicing"/>
    <property type="evidence" value="ECO:0007669"/>
    <property type="project" value="InterPro"/>
</dbReference>
<reference evidence="2 3" key="1">
    <citation type="submission" date="2018-09" db="EMBL/GenBank/DDBJ databases">
        <title>Profundibacter amoris BAR1 gen. nov., sp. nov., a new member of the Roseobacter clade isolated at Lokis Castle Vent Field on the Arctic Mid-Oceanic Ridge.</title>
        <authorList>
            <person name="Le Moine Bauer S."/>
            <person name="Sjoeberg A.G."/>
            <person name="L'Haridon S."/>
            <person name="Stokke R."/>
            <person name="Roalkvam I."/>
            <person name="Steen I.H."/>
            <person name="Dahle H."/>
        </authorList>
    </citation>
    <scope>NUCLEOTIDE SEQUENCE [LARGE SCALE GENOMIC DNA]</scope>
    <source>
        <strain evidence="2 3">BAR1</strain>
    </source>
</reference>
<evidence type="ECO:0000259" key="1">
    <source>
        <dbReference type="Pfam" id="PF13403"/>
    </source>
</evidence>
<dbReference type="InterPro" id="IPR036844">
    <property type="entry name" value="Hint_dom_sf"/>
</dbReference>
<feature type="domain" description="Hedgehog/Intein (Hint)" evidence="1">
    <location>
        <begin position="88"/>
        <end position="225"/>
    </location>
</feature>
<protein>
    <submittedName>
        <fullName evidence="2">Type I secretion protein</fullName>
    </submittedName>
</protein>
<dbReference type="PROSITE" id="PS50817">
    <property type="entry name" value="INTEIN_N_TER"/>
    <property type="match status" value="1"/>
</dbReference>
<gene>
    <name evidence="2" type="ORF">BAR1_09620</name>
</gene>
<sequence length="270" mass="28865">MNDADGDGFLSPNGSDQINGSDITRVWVGDTVTIDGVQITGVTFYTADGSRYFTPTDGTALPHAPVTVTSVTYVTNSTQIAVGDLGPPCFVADTRISTPDGLVAVEDMTVGDLVLTKDHGAQPVRWIGQRKTGGQGKFAPVLIKAGALGNDRDLRVSPQHRMLVTGWKAELFFGEDEVLCAAVNLLNDSTILRAPCDEVQYFHLMFDAHEVIFAEGAPSESFLVGEYLCGDNTALLNELEDLFPGIAENTAQKTPARRIARGYEAAALAN</sequence>
<dbReference type="Proteomes" id="UP000261704">
    <property type="component" value="Chromosome"/>
</dbReference>
<accession>A0A347ULP1</accession>
<evidence type="ECO:0000313" key="2">
    <source>
        <dbReference type="EMBL" id="AXX99769.1"/>
    </source>
</evidence>
<organism evidence="2 3">
    <name type="scientific">Profundibacter amoris</name>
    <dbReference type="NCBI Taxonomy" id="2171755"/>
    <lineage>
        <taxon>Bacteria</taxon>
        <taxon>Pseudomonadati</taxon>
        <taxon>Pseudomonadota</taxon>
        <taxon>Alphaproteobacteria</taxon>
        <taxon>Rhodobacterales</taxon>
        <taxon>Paracoccaceae</taxon>
        <taxon>Profundibacter</taxon>
    </lineage>
</organism>
<proteinExistence type="predicted"/>
<dbReference type="InterPro" id="IPR006141">
    <property type="entry name" value="Intein_N"/>
</dbReference>
<evidence type="ECO:0000313" key="3">
    <source>
        <dbReference type="Proteomes" id="UP000261704"/>
    </source>
</evidence>
<dbReference type="OrthoDB" id="6305173at2"/>
<dbReference type="EMBL" id="CP032125">
    <property type="protein sequence ID" value="AXX99769.1"/>
    <property type="molecule type" value="Genomic_DNA"/>
</dbReference>
<keyword evidence="3" id="KW-1185">Reference proteome</keyword>
<dbReference type="Pfam" id="PF13403">
    <property type="entry name" value="Hint_2"/>
    <property type="match status" value="1"/>
</dbReference>